<comment type="caution">
    <text evidence="5">The sequence shown here is derived from an EMBL/GenBank/DDBJ whole genome shotgun (WGS) entry which is preliminary data.</text>
</comment>
<dbReference type="Gene3D" id="3.40.50.1370">
    <property type="entry name" value="Aspartate/ornithine carbamoyltransferase"/>
    <property type="match status" value="2"/>
</dbReference>
<dbReference type="InterPro" id="IPR006132">
    <property type="entry name" value="Asp/Orn_carbamoyltranf_P-bd"/>
</dbReference>
<gene>
    <name evidence="5" type="ORF">KGQ19_46085</name>
</gene>
<reference evidence="5 6" key="1">
    <citation type="submission" date="2020-02" db="EMBL/GenBank/DDBJ databases">
        <title>Acidophilic actinobacteria isolated from forest soil.</title>
        <authorList>
            <person name="Golinska P."/>
        </authorList>
    </citation>
    <scope>NUCLEOTIDE SEQUENCE [LARGE SCALE GENOMIC DNA]</scope>
    <source>
        <strain evidence="5 6">NL8</strain>
    </source>
</reference>
<evidence type="ECO:0000313" key="5">
    <source>
        <dbReference type="EMBL" id="MBS2554249.1"/>
    </source>
</evidence>
<dbReference type="InterPro" id="IPR006131">
    <property type="entry name" value="Asp_carbamoyltransf_Asp/Orn-bd"/>
</dbReference>
<dbReference type="SUPFAM" id="SSF53671">
    <property type="entry name" value="Aspartate/ornithine carbamoyltransferase"/>
    <property type="match status" value="1"/>
</dbReference>
<feature type="domain" description="Aspartate/ornithine carbamoyltransferase Asp/Orn-binding" evidence="3">
    <location>
        <begin position="147"/>
        <end position="301"/>
    </location>
</feature>
<dbReference type="Pfam" id="PF00185">
    <property type="entry name" value="OTCace"/>
    <property type="match status" value="1"/>
</dbReference>
<feature type="domain" description="Aspartate/ornithine carbamoyltransferase carbamoyl-P binding" evidence="4">
    <location>
        <begin position="2"/>
        <end position="140"/>
    </location>
</feature>
<dbReference type="PANTHER" id="PTHR45753:SF3">
    <property type="entry name" value="ORNITHINE TRANSCARBAMYLASE, MITOCHONDRIAL"/>
    <property type="match status" value="1"/>
</dbReference>
<organism evidence="5 6">
    <name type="scientific">Catenulispora pinistramenti</name>
    <dbReference type="NCBI Taxonomy" id="2705254"/>
    <lineage>
        <taxon>Bacteria</taxon>
        <taxon>Bacillati</taxon>
        <taxon>Actinomycetota</taxon>
        <taxon>Actinomycetes</taxon>
        <taxon>Catenulisporales</taxon>
        <taxon>Catenulisporaceae</taxon>
        <taxon>Catenulispora</taxon>
    </lineage>
</organism>
<dbReference type="InterPro" id="IPR002292">
    <property type="entry name" value="Orn/put_carbamltrans"/>
</dbReference>
<accession>A0ABS5L7Z4</accession>
<evidence type="ECO:0008006" key="7">
    <source>
        <dbReference type="Google" id="ProtNLM"/>
    </source>
</evidence>
<dbReference type="InterPro" id="IPR036901">
    <property type="entry name" value="Asp/Orn_carbamoylTrfase_sf"/>
</dbReference>
<dbReference type="InterPro" id="IPR006130">
    <property type="entry name" value="Asp/Orn_carbamoylTrfase"/>
</dbReference>
<dbReference type="RefSeq" id="WP_212021532.1">
    <property type="nucleotide sequence ID" value="NZ_JAAFYZ010000341.1"/>
</dbReference>
<keyword evidence="6" id="KW-1185">Reference proteome</keyword>
<comment type="similarity">
    <text evidence="2">Belongs to the aspartate/ornithine carbamoyltransferase superfamily.</text>
</comment>
<sequence>MRNFLSLTDLTSAELDDVVRNAVRYGAPGPFEKVLADRAVGILFLKTSTRTRTSFWAGATRLGARVITYGPGDLQLNTGETLEDTARVLGEYLDALVVRTNGDIAELRRLGAAGRPAIVNALTENEHPTQAVADLATLTEEFGELGGRHLLYAGEGNSTAAALALAAALTPGFRLTLVCPAGYGLPKSLLDAAAELSAGRHQVDQHESFDDVTGRVDAVYTSRWQTMGVDKADPDWLTAFQGYRVDAALFDRFRGPDTVFLHDLPAVRGDEVDGTVLDGPASRAWRQAHHKMTAAMAVLDWCLT</sequence>
<dbReference type="PROSITE" id="PS00097">
    <property type="entry name" value="CARBAMOYLTRANSFERASE"/>
    <property type="match status" value="1"/>
</dbReference>
<keyword evidence="1 2" id="KW-0808">Transferase</keyword>
<dbReference type="Proteomes" id="UP000730482">
    <property type="component" value="Unassembled WGS sequence"/>
</dbReference>
<evidence type="ECO:0000313" key="6">
    <source>
        <dbReference type="Proteomes" id="UP000730482"/>
    </source>
</evidence>
<name>A0ABS5L7Z4_9ACTN</name>
<evidence type="ECO:0000259" key="3">
    <source>
        <dbReference type="Pfam" id="PF00185"/>
    </source>
</evidence>
<dbReference type="PRINTS" id="PR00100">
    <property type="entry name" value="AOTCASE"/>
</dbReference>
<dbReference type="PANTHER" id="PTHR45753">
    <property type="entry name" value="ORNITHINE CARBAMOYLTRANSFERASE, MITOCHONDRIAL"/>
    <property type="match status" value="1"/>
</dbReference>
<protein>
    <recommendedName>
        <fullName evidence="7">Ornithine carbamoyltransferase</fullName>
    </recommendedName>
</protein>
<dbReference type="PRINTS" id="PR00102">
    <property type="entry name" value="OTCASE"/>
</dbReference>
<evidence type="ECO:0000256" key="1">
    <source>
        <dbReference type="ARBA" id="ARBA00022679"/>
    </source>
</evidence>
<proteinExistence type="inferred from homology"/>
<dbReference type="EMBL" id="JAAFYZ010000341">
    <property type="protein sequence ID" value="MBS2554249.1"/>
    <property type="molecule type" value="Genomic_DNA"/>
</dbReference>
<evidence type="ECO:0000259" key="4">
    <source>
        <dbReference type="Pfam" id="PF02729"/>
    </source>
</evidence>
<evidence type="ECO:0000256" key="2">
    <source>
        <dbReference type="RuleBase" id="RU003634"/>
    </source>
</evidence>
<dbReference type="Pfam" id="PF02729">
    <property type="entry name" value="OTCace_N"/>
    <property type="match status" value="1"/>
</dbReference>